<evidence type="ECO:0000313" key="4">
    <source>
        <dbReference type="Proteomes" id="UP000242254"/>
    </source>
</evidence>
<dbReference type="Proteomes" id="UP000242254">
    <property type="component" value="Unassembled WGS sequence"/>
</dbReference>
<feature type="domain" description="DUF7721" evidence="2">
    <location>
        <begin position="28"/>
        <end position="111"/>
    </location>
</feature>
<protein>
    <recommendedName>
        <fullName evidence="2">DUF7721 domain-containing protein</fullName>
    </recommendedName>
</protein>
<reference evidence="3 4" key="1">
    <citation type="journal article" date="2016" name="Proc. Natl. Acad. Sci. U.S.A.">
        <title>Lipid metabolic changes in an early divergent fungus govern the establishment of a mutualistic symbiosis with endobacteria.</title>
        <authorList>
            <person name="Lastovetsky O.A."/>
            <person name="Gaspar M.L."/>
            <person name="Mondo S.J."/>
            <person name="LaButti K.M."/>
            <person name="Sandor L."/>
            <person name="Grigoriev I.V."/>
            <person name="Henry S.A."/>
            <person name="Pawlowska T.E."/>
        </authorList>
    </citation>
    <scope>NUCLEOTIDE SEQUENCE [LARGE SCALE GENOMIC DNA]</scope>
    <source>
        <strain evidence="3 4">ATCC 52813</strain>
    </source>
</reference>
<dbReference type="STRING" id="1340429.A0A2G4SX41"/>
<dbReference type="PANTHER" id="PTHR39477:SF1">
    <property type="entry name" value="BETA-FLANKING PROTEIN"/>
    <property type="match status" value="1"/>
</dbReference>
<keyword evidence="4" id="KW-1185">Reference proteome</keyword>
<evidence type="ECO:0000259" key="2">
    <source>
        <dbReference type="Pfam" id="PF24845"/>
    </source>
</evidence>
<dbReference type="RefSeq" id="XP_023467061.1">
    <property type="nucleotide sequence ID" value="XM_023605379.1"/>
</dbReference>
<dbReference type="EMBL" id="KZ303847">
    <property type="protein sequence ID" value="PHZ13353.1"/>
    <property type="molecule type" value="Genomic_DNA"/>
</dbReference>
<organism evidence="3 4">
    <name type="scientific">Rhizopus microsporus ATCC 52813</name>
    <dbReference type="NCBI Taxonomy" id="1340429"/>
    <lineage>
        <taxon>Eukaryota</taxon>
        <taxon>Fungi</taxon>
        <taxon>Fungi incertae sedis</taxon>
        <taxon>Mucoromycota</taxon>
        <taxon>Mucoromycotina</taxon>
        <taxon>Mucoromycetes</taxon>
        <taxon>Mucorales</taxon>
        <taxon>Mucorineae</taxon>
        <taxon>Rhizopodaceae</taxon>
        <taxon>Rhizopus</taxon>
    </lineage>
</organism>
<proteinExistence type="predicted"/>
<gene>
    <name evidence="3" type="ORF">RHIMIDRAFT_119037</name>
</gene>
<dbReference type="PANTHER" id="PTHR39477">
    <property type="entry name" value="CHROMOSOME 8, WHOLE GENOME SHOTGUN SEQUENCE"/>
    <property type="match status" value="1"/>
</dbReference>
<dbReference type="Pfam" id="PF24845">
    <property type="entry name" value="DUF7721"/>
    <property type="match status" value="1"/>
</dbReference>
<dbReference type="GeneID" id="35436369"/>
<accession>A0A2G4SX41</accession>
<evidence type="ECO:0000313" key="3">
    <source>
        <dbReference type="EMBL" id="PHZ13353.1"/>
    </source>
</evidence>
<dbReference type="InterPro" id="IPR056138">
    <property type="entry name" value="DUF7721"/>
</dbReference>
<evidence type="ECO:0000256" key="1">
    <source>
        <dbReference type="SAM" id="MobiDB-lite"/>
    </source>
</evidence>
<name>A0A2G4SX41_RHIZD</name>
<feature type="region of interest" description="Disordered" evidence="1">
    <location>
        <begin position="1"/>
        <end position="44"/>
    </location>
</feature>
<dbReference type="AlphaFoldDB" id="A0A2G4SX41"/>
<sequence>MAYGEADSYQGGQDFYPKPDVSQVSRLAKQHAQYDDDDDDDENGVFSQALHNVIGRDDAKKELDEDTANHAANAHNQIYNENNGQPAQEHSSRDLGSAAAMQAFKMFSGGGSGGGGSGELIAMAMGEAQKLFKSQGQGGGGANQAEMLQTAAMVAMQLLMTQQKGSSGSGGGNLGAVMGVLQSLGGGGGGKKQESGGVSGTISNVLGGLF</sequence>